<comment type="caution">
    <text evidence="2">The sequence shown here is derived from an EMBL/GenBank/DDBJ whole genome shotgun (WGS) entry which is preliminary data.</text>
</comment>
<dbReference type="PANTHER" id="PTHR43433:SF1">
    <property type="entry name" value="BLL5160 PROTEIN"/>
    <property type="match status" value="1"/>
</dbReference>
<gene>
    <name evidence="2" type="ORF">ATL39_0867</name>
</gene>
<dbReference type="OrthoDB" id="9773293at2"/>
<organism evidence="2 3">
    <name type="scientific">Sinobaca qinghaiensis</name>
    <dbReference type="NCBI Taxonomy" id="342944"/>
    <lineage>
        <taxon>Bacteria</taxon>
        <taxon>Bacillati</taxon>
        <taxon>Bacillota</taxon>
        <taxon>Bacilli</taxon>
        <taxon>Bacillales</taxon>
        <taxon>Sporolactobacillaceae</taxon>
        <taxon>Sinobaca</taxon>
    </lineage>
</organism>
<dbReference type="InterPro" id="IPR029058">
    <property type="entry name" value="AB_hydrolase_fold"/>
</dbReference>
<dbReference type="PRINTS" id="PR00111">
    <property type="entry name" value="ABHYDROLASE"/>
</dbReference>
<dbReference type="InterPro" id="IPR050471">
    <property type="entry name" value="AB_hydrolase"/>
</dbReference>
<dbReference type="Proteomes" id="UP000285120">
    <property type="component" value="Unassembled WGS sequence"/>
</dbReference>
<dbReference type="AlphaFoldDB" id="A0A419V5D1"/>
<dbReference type="RefSeq" id="WP_120192070.1">
    <property type="nucleotide sequence ID" value="NZ_RAPK01000007.1"/>
</dbReference>
<dbReference type="Pfam" id="PF00561">
    <property type="entry name" value="Abhydrolase_1"/>
    <property type="match status" value="1"/>
</dbReference>
<reference evidence="2 3" key="1">
    <citation type="submission" date="2018-09" db="EMBL/GenBank/DDBJ databases">
        <title>Genomic Encyclopedia of Archaeal and Bacterial Type Strains, Phase II (KMG-II): from individual species to whole genera.</title>
        <authorList>
            <person name="Goeker M."/>
        </authorList>
    </citation>
    <scope>NUCLEOTIDE SEQUENCE [LARGE SCALE GENOMIC DNA]</scope>
    <source>
        <strain evidence="2 3">DSM 17008</strain>
    </source>
</reference>
<dbReference type="SUPFAM" id="SSF53474">
    <property type="entry name" value="alpha/beta-Hydrolases"/>
    <property type="match status" value="1"/>
</dbReference>
<keyword evidence="3" id="KW-1185">Reference proteome</keyword>
<feature type="domain" description="AB hydrolase-1" evidence="1">
    <location>
        <begin position="24"/>
        <end position="265"/>
    </location>
</feature>
<accession>A0A419V5D1</accession>
<evidence type="ECO:0000313" key="3">
    <source>
        <dbReference type="Proteomes" id="UP000285120"/>
    </source>
</evidence>
<proteinExistence type="predicted"/>
<dbReference type="Gene3D" id="3.40.50.1820">
    <property type="entry name" value="alpha/beta hydrolase"/>
    <property type="match status" value="1"/>
</dbReference>
<evidence type="ECO:0000259" key="1">
    <source>
        <dbReference type="Pfam" id="PF00561"/>
    </source>
</evidence>
<name>A0A419V5D1_9BACL</name>
<protein>
    <submittedName>
        <fullName evidence="2">Pimeloyl-ACP methyl ester carboxylesterase</fullName>
    </submittedName>
</protein>
<dbReference type="PANTHER" id="PTHR43433">
    <property type="entry name" value="HYDROLASE, ALPHA/BETA FOLD FAMILY PROTEIN"/>
    <property type="match status" value="1"/>
</dbReference>
<dbReference type="InterPro" id="IPR000073">
    <property type="entry name" value="AB_hydrolase_1"/>
</dbReference>
<sequence>MNKIGMIYKENGSRIEYTVKGTGPAVLVLHGGHSNCREQLGYEELLNAGYSIITPSRSGYGETTTACGASLETAAANWIQVLDECSIQAAAVIAMSAGGPEGIALAALYPERVKCLVLQSAVTKKWLTPADREYTAAQLLFNRYTEKGTWRMLSAASRMSPGLVYRIMSSSFSTLPYEEVASATLPEDIPAFTQMIRRQRSKTGFLNDIALTGQCTPGLLQKITCPVLVQHSQNDASVDIAHMYHVGNHVSQAELQPLNTWGHLIWLGKHSDQMKEKLKQFLKTYS</sequence>
<dbReference type="EMBL" id="RAPK01000007">
    <property type="protein sequence ID" value="RKD75170.1"/>
    <property type="molecule type" value="Genomic_DNA"/>
</dbReference>
<evidence type="ECO:0000313" key="2">
    <source>
        <dbReference type="EMBL" id="RKD75170.1"/>
    </source>
</evidence>